<organism evidence="1 2">
    <name type="scientific">Clostridium brassicae</name>
    <dbReference type="NCBI Taxonomy" id="2999072"/>
    <lineage>
        <taxon>Bacteria</taxon>
        <taxon>Bacillati</taxon>
        <taxon>Bacillota</taxon>
        <taxon>Clostridia</taxon>
        <taxon>Eubacteriales</taxon>
        <taxon>Clostridiaceae</taxon>
        <taxon>Clostridium</taxon>
    </lineage>
</organism>
<dbReference type="SUPFAM" id="SSF52266">
    <property type="entry name" value="SGNH hydrolase"/>
    <property type="match status" value="1"/>
</dbReference>
<accession>A0ABT4DAM2</accession>
<protein>
    <recommendedName>
        <fullName evidence="3">SGNH/GDSL hydrolase family protein</fullName>
    </recommendedName>
</protein>
<gene>
    <name evidence="1" type="ORF">OW729_12200</name>
</gene>
<comment type="caution">
    <text evidence="1">The sequence shown here is derived from an EMBL/GenBank/DDBJ whole genome shotgun (WGS) entry which is preliminary data.</text>
</comment>
<evidence type="ECO:0008006" key="3">
    <source>
        <dbReference type="Google" id="ProtNLM"/>
    </source>
</evidence>
<dbReference type="Proteomes" id="UP001144612">
    <property type="component" value="Unassembled WGS sequence"/>
</dbReference>
<reference evidence="1" key="1">
    <citation type="submission" date="2022-12" db="EMBL/GenBank/DDBJ databases">
        <title>Clostridium sp. nov., isolated from industrial wastewater.</title>
        <authorList>
            <person name="Jiayan W."/>
        </authorList>
    </citation>
    <scope>NUCLEOTIDE SEQUENCE</scope>
    <source>
        <strain evidence="1">ZC22-4</strain>
    </source>
</reference>
<dbReference type="RefSeq" id="WP_268061799.1">
    <property type="nucleotide sequence ID" value="NZ_JAPQFJ010000012.1"/>
</dbReference>
<keyword evidence="2" id="KW-1185">Reference proteome</keyword>
<evidence type="ECO:0000313" key="1">
    <source>
        <dbReference type="EMBL" id="MCY6959370.1"/>
    </source>
</evidence>
<sequence>MRKFIKKLFFLLPILVILICTNYFIDPGNIFYKHGVYEKGIAELLIKNKNVENLTNYDERLLQKFYVDKISDSKNLVVLGSSRSMQIDSDILKEKNMFNSSVSGAALEDIMAVYGIYREKNHIPKRIIIGLDPWILNKNNNQNRWKSINNSYFYIQNEIGIQDKTNKKLDEKYLELVSLSYFQSALDSITKASNVTYSSTDKNYSKTNMKRSDGSLVYNEEIRNRTVQEAKKLSINYVSEKPIYCLGNFDKIDDSYKKQFEKFINLIQRDGVEIEFFLSPYHPYVYKQLMNSSEYRIVDKVEKYFIQFAESKKIKVYGSYDPVTIGCTEDDFYDGMHIKTSAVKKIFNG</sequence>
<dbReference type="EMBL" id="JAPQFJ010000012">
    <property type="protein sequence ID" value="MCY6959370.1"/>
    <property type="molecule type" value="Genomic_DNA"/>
</dbReference>
<proteinExistence type="predicted"/>
<evidence type="ECO:0000313" key="2">
    <source>
        <dbReference type="Proteomes" id="UP001144612"/>
    </source>
</evidence>
<name>A0ABT4DAM2_9CLOT</name>